<dbReference type="InterPro" id="IPR000731">
    <property type="entry name" value="SSD"/>
</dbReference>
<name>A0A1I3LAH9_9SPIR</name>
<feature type="transmembrane region" description="Helical" evidence="7">
    <location>
        <begin position="790"/>
        <end position="808"/>
    </location>
</feature>
<evidence type="ECO:0000313" key="10">
    <source>
        <dbReference type="Proteomes" id="UP000182737"/>
    </source>
</evidence>
<evidence type="ECO:0000256" key="6">
    <source>
        <dbReference type="ARBA" id="ARBA00023136"/>
    </source>
</evidence>
<dbReference type="Gene3D" id="1.20.1640.10">
    <property type="entry name" value="Multidrug efflux transporter AcrB transmembrane domain"/>
    <property type="match status" value="2"/>
</dbReference>
<dbReference type="AlphaFoldDB" id="A0A1I3LAH9"/>
<evidence type="ECO:0000256" key="4">
    <source>
        <dbReference type="ARBA" id="ARBA00022692"/>
    </source>
</evidence>
<dbReference type="PANTHER" id="PTHR33406">
    <property type="entry name" value="MEMBRANE PROTEIN MJ1562-RELATED"/>
    <property type="match status" value="1"/>
</dbReference>
<gene>
    <name evidence="9" type="ORF">SAMN04487775_106154</name>
</gene>
<dbReference type="InterPro" id="IPR004869">
    <property type="entry name" value="MMPL_dom"/>
</dbReference>
<feature type="transmembrane region" description="Helical" evidence="7">
    <location>
        <begin position="450"/>
        <end position="468"/>
    </location>
</feature>
<feature type="transmembrane region" description="Helical" evidence="7">
    <location>
        <begin position="841"/>
        <end position="862"/>
    </location>
</feature>
<feature type="transmembrane region" description="Helical" evidence="7">
    <location>
        <begin position="917"/>
        <end position="941"/>
    </location>
</feature>
<keyword evidence="6 7" id="KW-0472">Membrane</keyword>
<comment type="subcellular location">
    <subcellularLocation>
        <location evidence="1">Cell membrane</location>
        <topology evidence="1">Multi-pass membrane protein</topology>
    </subcellularLocation>
</comment>
<comment type="similarity">
    <text evidence="2">Belongs to the resistance-nodulation-cell division (RND) (TC 2.A.6) family. MmpL subfamily.</text>
</comment>
<feature type="transmembrane region" description="Helical" evidence="7">
    <location>
        <begin position="291"/>
        <end position="313"/>
    </location>
</feature>
<organism evidence="9 10">
    <name type="scientific">Treponema bryantii</name>
    <dbReference type="NCBI Taxonomy" id="163"/>
    <lineage>
        <taxon>Bacteria</taxon>
        <taxon>Pseudomonadati</taxon>
        <taxon>Spirochaetota</taxon>
        <taxon>Spirochaetia</taxon>
        <taxon>Spirochaetales</taxon>
        <taxon>Treponemataceae</taxon>
        <taxon>Treponema</taxon>
    </lineage>
</organism>
<feature type="transmembrane region" description="Helical" evidence="7">
    <location>
        <begin position="369"/>
        <end position="392"/>
    </location>
</feature>
<dbReference type="RefSeq" id="WP_074931949.1">
    <property type="nucleotide sequence ID" value="NZ_FORI01000006.1"/>
</dbReference>
<feature type="transmembrane region" description="Helical" evidence="7">
    <location>
        <begin position="815"/>
        <end position="835"/>
    </location>
</feature>
<feature type="transmembrane region" description="Helical" evidence="7">
    <location>
        <begin position="261"/>
        <end position="285"/>
    </location>
</feature>
<dbReference type="Pfam" id="PF03176">
    <property type="entry name" value="MMPL"/>
    <property type="match status" value="2"/>
</dbReference>
<feature type="transmembrane region" description="Helical" evidence="7">
    <location>
        <begin position="890"/>
        <end position="911"/>
    </location>
</feature>
<evidence type="ECO:0000256" key="7">
    <source>
        <dbReference type="SAM" id="Phobius"/>
    </source>
</evidence>
<keyword evidence="3" id="KW-1003">Cell membrane</keyword>
<feature type="domain" description="SSD" evidence="8">
    <location>
        <begin position="264"/>
        <end position="392"/>
    </location>
</feature>
<dbReference type="SUPFAM" id="SSF82866">
    <property type="entry name" value="Multidrug efflux transporter AcrB transmembrane domain"/>
    <property type="match status" value="2"/>
</dbReference>
<dbReference type="PROSITE" id="PS50156">
    <property type="entry name" value="SSD"/>
    <property type="match status" value="2"/>
</dbReference>
<dbReference type="InterPro" id="IPR050545">
    <property type="entry name" value="Mycobact_MmpL"/>
</dbReference>
<evidence type="ECO:0000256" key="3">
    <source>
        <dbReference type="ARBA" id="ARBA00022475"/>
    </source>
</evidence>
<feature type="domain" description="SSD" evidence="8">
    <location>
        <begin position="814"/>
        <end position="940"/>
    </location>
</feature>
<protein>
    <recommendedName>
        <fullName evidence="8">SSD domain-containing protein</fullName>
    </recommendedName>
</protein>
<dbReference type="GO" id="GO:0005886">
    <property type="term" value="C:plasma membrane"/>
    <property type="evidence" value="ECO:0007669"/>
    <property type="project" value="UniProtKB-SubCell"/>
</dbReference>
<keyword evidence="4 7" id="KW-0812">Transmembrane</keyword>
<dbReference type="EMBL" id="FORI01000006">
    <property type="protein sequence ID" value="SFI81748.1"/>
    <property type="molecule type" value="Genomic_DNA"/>
</dbReference>
<feature type="transmembrane region" description="Helical" evidence="7">
    <location>
        <begin position="235"/>
        <end position="254"/>
    </location>
</feature>
<keyword evidence="10" id="KW-1185">Reference proteome</keyword>
<evidence type="ECO:0000256" key="2">
    <source>
        <dbReference type="ARBA" id="ARBA00010157"/>
    </source>
</evidence>
<feature type="transmembrane region" description="Helical" evidence="7">
    <location>
        <begin position="334"/>
        <end position="357"/>
    </location>
</feature>
<evidence type="ECO:0000256" key="1">
    <source>
        <dbReference type="ARBA" id="ARBA00004651"/>
    </source>
</evidence>
<sequence>MKATRAIFKRPQLIIALCVIITGVLGFFIKDLQIDNSIRQFLPQKDASYTRLSETEEQFGSMMVIGVSMEARNGTILTPEYIDVVRHITDRALEAEGVSDVDSLTHIDYVCESDGAISASQLIPDSYTGSAEDIDQLEGRLIEWESMYNRVIVNDDMTGTQLQVTLAPYSREAEVERAAALGTKKIRSEAEEEEDVLNAITAIVNEETAGHNVDVKIYGNPVVMQNSRVFMLADLTRLIPLVIVVVLLSLYFSFKTMDGTLLPLITVVMATTWTMGLMALCKVTFTLVSSVIPVALIAVGSAYGIHVLTHYYVALDMTEGELTKEKYTEAVFNGLHEVMGAVLLAGITTVIGFISLISSPIAPLHSFAVFTAVGVTISLLLAITFIPAILLLKNPQKVMASRNKKHNLSEKLAAKLEHARRLRGGKSADEAQGDTLYQIYHFFCGSKPRLYLSIIVMVGLSVVGLRLLHIDTALVNYFPESCDMRQDINYIDKQFAGTNSLYLNVKGPEKGSLTNPEILKAVDDMQEYLEEEYPDIGKVVSFTEFIKRINQVWHVPATDGAMAGEGGSDAAAMIEANTANTDGFDDFGDFGGFDEFGDDSFGDDSFGSDTFGDFGDSEFAETETTTFDASNWDDPNTAYAAALEQQVTVEDVIGMINKAYVAAGGKTASLEDIVTELQKSVNYNGTAYYEIPYDAAKYPVASREELAGVVQGYLTLLSGSLDRFVDDDMNPQIMRITVQLRNHSTQTTGDIIAAAQKYAETHFPEGYTLEATGTAEMEYTMTKMIVSSQLTSLVISLLCVFIIIALAFKSGWAGLLGAVPLALAIILNYMVMGFAGINLDLVTSIIASVAVGVGIDYTIHFLTTYKEERAKTDDLETVTRMTFRKSGHGIVTNAIAVGFGFLVLCFSKFVVLRYIGILVAIVMFTSSFLAMTVIPGFLNMYAPKFISKKNKENK</sequence>
<accession>A0A1I3LAH9</accession>
<proteinExistence type="inferred from homology"/>
<dbReference type="PANTHER" id="PTHR33406:SF6">
    <property type="entry name" value="MEMBRANE PROTEIN YDGH-RELATED"/>
    <property type="match status" value="1"/>
</dbReference>
<feature type="transmembrane region" description="Helical" evidence="7">
    <location>
        <begin position="12"/>
        <end position="29"/>
    </location>
</feature>
<evidence type="ECO:0000256" key="5">
    <source>
        <dbReference type="ARBA" id="ARBA00022989"/>
    </source>
</evidence>
<dbReference type="Proteomes" id="UP000182737">
    <property type="component" value="Unassembled WGS sequence"/>
</dbReference>
<evidence type="ECO:0000259" key="8">
    <source>
        <dbReference type="PROSITE" id="PS50156"/>
    </source>
</evidence>
<reference evidence="10" key="1">
    <citation type="submission" date="2016-10" db="EMBL/GenBank/DDBJ databases">
        <authorList>
            <person name="Varghese N."/>
            <person name="Submissions S."/>
        </authorList>
    </citation>
    <scope>NUCLEOTIDE SEQUENCE [LARGE SCALE GENOMIC DNA]</scope>
    <source>
        <strain evidence="10">XBD1002</strain>
    </source>
</reference>
<keyword evidence="5 7" id="KW-1133">Transmembrane helix</keyword>
<dbReference type="OrthoDB" id="9809027at2"/>
<evidence type="ECO:0000313" key="9">
    <source>
        <dbReference type="EMBL" id="SFI81748.1"/>
    </source>
</evidence>